<dbReference type="EMBL" id="QJKI01000027">
    <property type="protein sequence ID" value="PXX75151.1"/>
    <property type="molecule type" value="Genomic_DNA"/>
</dbReference>
<dbReference type="Proteomes" id="UP000247555">
    <property type="component" value="Unassembled WGS sequence"/>
</dbReference>
<evidence type="ECO:0000313" key="2">
    <source>
        <dbReference type="EMBL" id="PXX75151.1"/>
    </source>
</evidence>
<feature type="region of interest" description="Disordered" evidence="1">
    <location>
        <begin position="521"/>
        <end position="550"/>
    </location>
</feature>
<organism evidence="2 3">
    <name type="scientific">Rivihabitans pingtungensis</name>
    <dbReference type="NCBI Taxonomy" id="1054498"/>
    <lineage>
        <taxon>Bacteria</taxon>
        <taxon>Pseudomonadati</taxon>
        <taxon>Pseudomonadota</taxon>
        <taxon>Betaproteobacteria</taxon>
        <taxon>Neisseriales</taxon>
        <taxon>Aquaspirillaceae</taxon>
        <taxon>Rivihabitans</taxon>
    </lineage>
</organism>
<evidence type="ECO:0000313" key="3">
    <source>
        <dbReference type="Proteomes" id="UP000247555"/>
    </source>
</evidence>
<sequence length="1300" mass="142874">MSESKEPVVLSNAPATLTSAKPRSMKGRALDKKGEPIKGASFIIYAGKPVEGYKNLPIHPVVAGKTDATGNFSISVPAESYKFAYATLSIAPDSKLEIVLVDGVLPEFTLLVLDVAQADIVPEHDGCGCQDKPGRLPEMEDLLSPDSIYQQDIGGSCVNFTTPNRALEEFAFTTVVRTTDPEIMNAPGYLGNLGLRIRTLQKAIEDAKKPKPKVEPEPEIKTSVWLSGLAEIKANLSNYNTVPTFVARLSYWSKQSKVSSGWTFGNQITDVETRLRLNQNTSIANELEGLIKTEKARLEAQGKPTASTLQALPVSPASDTRQLLDLEWMSRELARLEAERAYVTAQQNQLMKRRTVSMANPIQWDSPLPLVQSASICHGHILNFRQVWRADGYSMGDLLYSLPLAPGQKKQIVIHDWERRETASRSENQLAEDSLSNTLTQDRDINDIVDATLHEMSEGHSKVKTKGSAAGFGMGSQTAVDAPIDPKISISAKVGYSGGLSASRGQSESWASQSSSRDISSSALQSIRDKTTQHASAIRSQRTTVVTSMSQSETTTVQSESVANYNHCHAITIEYFEVLRHLAVHTELVDVQECLFIPLTLSFFDDAKVIRWADLLRYALRAPRSQYARLVRGFDALRRYYDVNALGKSQADVYYNVPAGRYCDEPVLEIAGQFTLTVHFACPKKIQKPMDDQHAQVLSKIGDSWFGQPGVAAALGQAHEDWLRDLLIDQQADQQNWQNRLGFIKEIEDIRLKVNKAPDAQRELVFQIELARVNAVGQFAKCLRLRMTTGATVNLDARITLTRAGDNKRAKMSGSVPAFDFAFRSISGRLAVQRDDILHFGLALEWANLPEGSVVNLERLSAQYESRYVNTRLLLAAPNDDLCAGASMSPTPMQDFELVSPRQEDLQLRGELLDHLNTNMEYYHKAIWAQMDPDRRLLLLEGFDIEVPTENPNYTPGGAEPRLLSPTPRRSVASVVENRLIGIVGNTLVMPVAKGLNLDPVYRFASDSIEVDGKPVSRLMAHYMPEKGFRDTPFRISLPTKGVFAEAVMGACNSCEKIDNSRFWKWEEHPIPDNPTAIEPVSTDSRRAEPANLQAAQLAQSLLSQQEGKTLPDPTGLANALALLGKSDLFNDITGLAGNQTNALEALKTNTEAAKHYADLAADLAKTAQVTKHGDDFANSVRSNITDPKKQQEILEQYYKAAGSASQGTAADNVLSDVAKDLLSSVSHADKGKAKVQLPDGTSVETEHERLGEVEVEPVVVNGEDSGSEFLPAVGWSEIGREPSSFASADIPESFDRGYV</sequence>
<dbReference type="OrthoDB" id="4312432at2"/>
<keyword evidence="3" id="KW-1185">Reference proteome</keyword>
<feature type="compositionally biased region" description="Polar residues" evidence="1">
    <location>
        <begin position="533"/>
        <end position="542"/>
    </location>
</feature>
<evidence type="ECO:0008006" key="4">
    <source>
        <dbReference type="Google" id="ProtNLM"/>
    </source>
</evidence>
<accession>A0A318KK24</accession>
<protein>
    <recommendedName>
        <fullName evidence="4">Carboxypeptidase family protein</fullName>
    </recommendedName>
</protein>
<comment type="caution">
    <text evidence="2">The sequence shown here is derived from an EMBL/GenBank/DDBJ whole genome shotgun (WGS) entry which is preliminary data.</text>
</comment>
<proteinExistence type="predicted"/>
<name>A0A318KK24_9NEIS</name>
<feature type="region of interest" description="Disordered" evidence="1">
    <location>
        <begin position="1230"/>
        <end position="1250"/>
    </location>
</feature>
<gene>
    <name evidence="2" type="ORF">DFR34_1274</name>
</gene>
<dbReference type="RefSeq" id="WP_146215165.1">
    <property type="nucleotide sequence ID" value="NZ_QJKI01000027.1"/>
</dbReference>
<reference evidence="2 3" key="1">
    <citation type="submission" date="2018-05" db="EMBL/GenBank/DDBJ databases">
        <title>Genomic Encyclopedia of Type Strains, Phase IV (KMG-IV): sequencing the most valuable type-strain genomes for metagenomic binning, comparative biology and taxonomic classification.</title>
        <authorList>
            <person name="Goeker M."/>
        </authorList>
    </citation>
    <scope>NUCLEOTIDE SEQUENCE [LARGE SCALE GENOMIC DNA]</scope>
    <source>
        <strain evidence="2 3">DSM 29661</strain>
    </source>
</reference>
<evidence type="ECO:0000256" key="1">
    <source>
        <dbReference type="SAM" id="MobiDB-lite"/>
    </source>
</evidence>